<dbReference type="PRINTS" id="PR00344">
    <property type="entry name" value="BCTRLSENSOR"/>
</dbReference>
<sequence>MRHFEDDPGLADLLDPAQVDRLASNLARLGLGQVQLSAERREGAVPVEFNLETIGWLSADCDSNTLKATADLVAFILFFVAKYRLAANIHHDATEAGYAELQRKHEALQESESRYRALSGQLQERVKEQVATIQKAQQELYESAKTRSVGQLAAGIAHEINNPIGFIKSNLKVAGDYLDELQTKLPDNDETRELMDDFRDLLAESLDGSTRIAAIVSDLKTFSSIDHADYTHCNVNDLLKASLHMLRTSHSSRTLNIDQRLGEIPEIPGNPARLSEAFYNVLDNAARAIDEDGRIIVKTATDNSGNVAVVIQDNGCGITESTQDQVFDPFFTSRPVGSGTGLGLTVTQDTIRAHKGLVRLESREGTGTRVTMLLPHAS</sequence>
<dbReference type="EC" id="2.7.13.3" evidence="2"/>
<protein>
    <recommendedName>
        <fullName evidence="2">histidine kinase</fullName>
        <ecNumber evidence="2">2.7.13.3</ecNumber>
    </recommendedName>
</protein>
<dbReference type="GO" id="GO:0016301">
    <property type="term" value="F:kinase activity"/>
    <property type="evidence" value="ECO:0007669"/>
    <property type="project" value="UniProtKB-KW"/>
</dbReference>
<evidence type="ECO:0000259" key="5">
    <source>
        <dbReference type="PROSITE" id="PS50109"/>
    </source>
</evidence>
<dbReference type="Gene3D" id="3.30.565.10">
    <property type="entry name" value="Histidine kinase-like ATPase, C-terminal domain"/>
    <property type="match status" value="1"/>
</dbReference>
<dbReference type="PANTHER" id="PTHR43065:SF50">
    <property type="entry name" value="HISTIDINE KINASE"/>
    <property type="match status" value="1"/>
</dbReference>
<comment type="caution">
    <text evidence="6">The sequence shown here is derived from an EMBL/GenBank/DDBJ whole genome shotgun (WGS) entry which is preliminary data.</text>
</comment>
<accession>A0ABV8QCH9</accession>
<dbReference type="EMBL" id="JBHSDI010000001">
    <property type="protein sequence ID" value="MFC4257418.1"/>
    <property type="molecule type" value="Genomic_DNA"/>
</dbReference>
<keyword evidence="7" id="KW-1185">Reference proteome</keyword>
<gene>
    <name evidence="6" type="ORF">ACFOZ5_00070</name>
</gene>
<feature type="coiled-coil region" evidence="4">
    <location>
        <begin position="91"/>
        <end position="139"/>
    </location>
</feature>
<dbReference type="InterPro" id="IPR036890">
    <property type="entry name" value="HATPase_C_sf"/>
</dbReference>
<dbReference type="CDD" id="cd00082">
    <property type="entry name" value="HisKA"/>
    <property type="match status" value="1"/>
</dbReference>
<evidence type="ECO:0000256" key="4">
    <source>
        <dbReference type="SAM" id="Coils"/>
    </source>
</evidence>
<keyword evidence="6" id="KW-0418">Kinase</keyword>
<dbReference type="SMART" id="SM00387">
    <property type="entry name" value="HATPase_c"/>
    <property type="match status" value="1"/>
</dbReference>
<dbReference type="Pfam" id="PF02518">
    <property type="entry name" value="HATPase_c"/>
    <property type="match status" value="1"/>
</dbReference>
<dbReference type="SUPFAM" id="SSF47384">
    <property type="entry name" value="Homodimeric domain of signal transducing histidine kinase"/>
    <property type="match status" value="1"/>
</dbReference>
<proteinExistence type="predicted"/>
<organism evidence="6 7">
    <name type="scientific">Marinobacter lacisalsi</name>
    <dbReference type="NCBI Taxonomy" id="475979"/>
    <lineage>
        <taxon>Bacteria</taxon>
        <taxon>Pseudomonadati</taxon>
        <taxon>Pseudomonadota</taxon>
        <taxon>Gammaproteobacteria</taxon>
        <taxon>Pseudomonadales</taxon>
        <taxon>Marinobacteraceae</taxon>
        <taxon>Marinobacter</taxon>
    </lineage>
</organism>
<dbReference type="SUPFAM" id="SSF55874">
    <property type="entry name" value="ATPase domain of HSP90 chaperone/DNA topoisomerase II/histidine kinase"/>
    <property type="match status" value="1"/>
</dbReference>
<evidence type="ECO:0000256" key="1">
    <source>
        <dbReference type="ARBA" id="ARBA00000085"/>
    </source>
</evidence>
<keyword evidence="3" id="KW-0597">Phosphoprotein</keyword>
<evidence type="ECO:0000313" key="7">
    <source>
        <dbReference type="Proteomes" id="UP001595798"/>
    </source>
</evidence>
<dbReference type="PANTHER" id="PTHR43065">
    <property type="entry name" value="SENSOR HISTIDINE KINASE"/>
    <property type="match status" value="1"/>
</dbReference>
<dbReference type="Proteomes" id="UP001595798">
    <property type="component" value="Unassembled WGS sequence"/>
</dbReference>
<keyword evidence="4" id="KW-0175">Coiled coil</keyword>
<feature type="domain" description="Histidine kinase" evidence="5">
    <location>
        <begin position="155"/>
        <end position="378"/>
    </location>
</feature>
<evidence type="ECO:0000256" key="3">
    <source>
        <dbReference type="ARBA" id="ARBA00022553"/>
    </source>
</evidence>
<name>A0ABV8QCH9_9GAMM</name>
<evidence type="ECO:0000313" key="6">
    <source>
        <dbReference type="EMBL" id="MFC4257418.1"/>
    </source>
</evidence>
<evidence type="ECO:0000256" key="2">
    <source>
        <dbReference type="ARBA" id="ARBA00012438"/>
    </source>
</evidence>
<dbReference type="InterPro" id="IPR005467">
    <property type="entry name" value="His_kinase_dom"/>
</dbReference>
<dbReference type="PROSITE" id="PS50109">
    <property type="entry name" value="HIS_KIN"/>
    <property type="match status" value="1"/>
</dbReference>
<dbReference type="Pfam" id="PF00512">
    <property type="entry name" value="HisKA"/>
    <property type="match status" value="1"/>
</dbReference>
<comment type="catalytic activity">
    <reaction evidence="1">
        <text>ATP + protein L-histidine = ADP + protein N-phospho-L-histidine.</text>
        <dbReference type="EC" id="2.7.13.3"/>
    </reaction>
</comment>
<dbReference type="Gene3D" id="1.10.287.130">
    <property type="match status" value="1"/>
</dbReference>
<dbReference type="RefSeq" id="WP_379884523.1">
    <property type="nucleotide sequence ID" value="NZ_JBHSDI010000001.1"/>
</dbReference>
<reference evidence="7" key="1">
    <citation type="journal article" date="2019" name="Int. J. Syst. Evol. Microbiol.">
        <title>The Global Catalogue of Microorganisms (GCM) 10K type strain sequencing project: providing services to taxonomists for standard genome sequencing and annotation.</title>
        <authorList>
            <consortium name="The Broad Institute Genomics Platform"/>
            <consortium name="The Broad Institute Genome Sequencing Center for Infectious Disease"/>
            <person name="Wu L."/>
            <person name="Ma J."/>
        </authorList>
    </citation>
    <scope>NUCLEOTIDE SEQUENCE [LARGE SCALE GENOMIC DNA]</scope>
    <source>
        <strain evidence="7">CECT 7297</strain>
    </source>
</reference>
<dbReference type="SMART" id="SM00388">
    <property type="entry name" value="HisKA"/>
    <property type="match status" value="1"/>
</dbReference>
<dbReference type="InterPro" id="IPR036097">
    <property type="entry name" value="HisK_dim/P_sf"/>
</dbReference>
<dbReference type="InterPro" id="IPR003594">
    <property type="entry name" value="HATPase_dom"/>
</dbReference>
<keyword evidence="6" id="KW-0808">Transferase</keyword>
<dbReference type="InterPro" id="IPR003661">
    <property type="entry name" value="HisK_dim/P_dom"/>
</dbReference>
<dbReference type="InterPro" id="IPR004358">
    <property type="entry name" value="Sig_transdc_His_kin-like_C"/>
</dbReference>